<dbReference type="GO" id="GO:0043093">
    <property type="term" value="P:FtsZ-dependent cytokinesis"/>
    <property type="evidence" value="ECO:0007669"/>
    <property type="project" value="UniProtKB-UniRule"/>
</dbReference>
<feature type="transmembrane region" description="Helical" evidence="16">
    <location>
        <begin position="154"/>
        <end position="170"/>
    </location>
</feature>
<keyword evidence="3 16" id="KW-1003">Cell membrane</keyword>
<dbReference type="RefSeq" id="WP_261919671.1">
    <property type="nucleotide sequence ID" value="NZ_CP022011.1"/>
</dbReference>
<evidence type="ECO:0000256" key="6">
    <source>
        <dbReference type="ARBA" id="ARBA00022679"/>
    </source>
</evidence>
<evidence type="ECO:0000256" key="3">
    <source>
        <dbReference type="ARBA" id="ARBA00022475"/>
    </source>
</evidence>
<accession>A0A8E3MFA5</accession>
<dbReference type="InterPro" id="IPR001182">
    <property type="entry name" value="FtsW/RodA"/>
</dbReference>
<feature type="transmembrane region" description="Helical" evidence="16">
    <location>
        <begin position="351"/>
        <end position="373"/>
    </location>
</feature>
<evidence type="ECO:0000256" key="14">
    <source>
        <dbReference type="ARBA" id="ARBA00038053"/>
    </source>
</evidence>
<keyword evidence="6 16" id="KW-0808">Transferase</keyword>
<sequence>MKQQIGQTWDKWTRLTPPNALYDRTLLWLYFGFLCFGLVAVTSASIPVSTRLTGNAFYFAQKDLISILLSLVLFFVCVQLPINQWEKYHAHLYLLAFVGLILVLFIGKSVYGAKRWISIAGFTFQPAEFAKFALSCYLASFFVRKYDEMRQRPASCLRPLALLFILGFLLLLQPDLGSAVVLLIITVGMFFIVGAKLKQFIFLGIVAVLGVGALIFFEEYRLKRFLSFSNPFADIQNTGYQLAHSQMAFGRGEWFGEGLGNSIQKLDFLPEAHTDFVMSVVGEEFGFFGICLVIFMLGALIFRAFKIGKESLLQEERFKGFWAMGIGIWIFLQGFVNLGVAIGLLPTKGLTFPLVSYGGSSLIIMSVAIAVLMRIDYENRLERGQAHPREE</sequence>
<evidence type="ECO:0000256" key="13">
    <source>
        <dbReference type="ARBA" id="ARBA00023316"/>
    </source>
</evidence>
<dbReference type="GO" id="GO:0005886">
    <property type="term" value="C:plasma membrane"/>
    <property type="evidence" value="ECO:0007669"/>
    <property type="project" value="UniProtKB-SubCell"/>
</dbReference>
<gene>
    <name evidence="16 17" type="primary">ftsW</name>
    <name evidence="17" type="ORF">CEP48_01895</name>
</gene>
<dbReference type="NCBIfam" id="TIGR02614">
    <property type="entry name" value="ftsW"/>
    <property type="match status" value="1"/>
</dbReference>
<evidence type="ECO:0000256" key="5">
    <source>
        <dbReference type="ARBA" id="ARBA00022676"/>
    </source>
</evidence>
<dbReference type="GO" id="GO:0009252">
    <property type="term" value="P:peptidoglycan biosynthetic process"/>
    <property type="evidence" value="ECO:0007669"/>
    <property type="project" value="UniProtKB-UniRule"/>
</dbReference>
<dbReference type="GO" id="GO:0015648">
    <property type="term" value="F:lipid-linked peptidoglycan transporter activity"/>
    <property type="evidence" value="ECO:0007669"/>
    <property type="project" value="TreeGrafter"/>
</dbReference>
<dbReference type="GO" id="GO:0071555">
    <property type="term" value="P:cell wall organization"/>
    <property type="evidence" value="ECO:0007669"/>
    <property type="project" value="UniProtKB-KW"/>
</dbReference>
<organism evidence="17 18">
    <name type="scientific">Mergibacter septicus</name>
    <dbReference type="NCBI Taxonomy" id="221402"/>
    <lineage>
        <taxon>Bacteria</taxon>
        <taxon>Pseudomonadati</taxon>
        <taxon>Pseudomonadota</taxon>
        <taxon>Gammaproteobacteria</taxon>
        <taxon>Pasteurellales</taxon>
        <taxon>Pasteurellaceae</taxon>
        <taxon>Mergibacter</taxon>
    </lineage>
</organism>
<dbReference type="Pfam" id="PF01098">
    <property type="entry name" value="FTSW_RODA_SPOVE"/>
    <property type="match status" value="1"/>
</dbReference>
<evidence type="ECO:0000256" key="2">
    <source>
        <dbReference type="ARBA" id="ARBA00004752"/>
    </source>
</evidence>
<proteinExistence type="inferred from homology"/>
<dbReference type="UniPathway" id="UPA00219"/>
<dbReference type="EMBL" id="CP022011">
    <property type="protein sequence ID" value="QDJ14246.1"/>
    <property type="molecule type" value="Genomic_DNA"/>
</dbReference>
<evidence type="ECO:0000256" key="11">
    <source>
        <dbReference type="ARBA" id="ARBA00023136"/>
    </source>
</evidence>
<keyword evidence="11 16" id="KW-0472">Membrane</keyword>
<dbReference type="PANTHER" id="PTHR30474">
    <property type="entry name" value="CELL CYCLE PROTEIN"/>
    <property type="match status" value="1"/>
</dbReference>
<dbReference type="HAMAP" id="MF_00913">
    <property type="entry name" value="PGT_FtsW_proteobact"/>
    <property type="match status" value="1"/>
</dbReference>
<keyword evidence="8 16" id="KW-0133">Cell shape</keyword>
<name>A0A8E3MFA5_9PAST</name>
<feature type="transmembrane region" description="Helical" evidence="16">
    <location>
        <begin position="176"/>
        <end position="193"/>
    </location>
</feature>
<dbReference type="PROSITE" id="PS00428">
    <property type="entry name" value="FTSW_RODA_SPOVE"/>
    <property type="match status" value="1"/>
</dbReference>
<feature type="transmembrane region" description="Helical" evidence="16">
    <location>
        <begin position="88"/>
        <end position="107"/>
    </location>
</feature>
<keyword evidence="10 16" id="KW-1133">Transmembrane helix</keyword>
<keyword evidence="5 16" id="KW-0328">Glycosyltransferase</keyword>
<feature type="transmembrane region" description="Helical" evidence="16">
    <location>
        <begin position="64"/>
        <end position="82"/>
    </location>
</feature>
<keyword evidence="4 16" id="KW-0132">Cell division</keyword>
<dbReference type="EC" id="2.4.99.28" evidence="16"/>
<feature type="transmembrane region" description="Helical" evidence="16">
    <location>
        <begin position="326"/>
        <end position="345"/>
    </location>
</feature>
<comment type="catalytic activity">
    <reaction evidence="15 16">
        <text>[GlcNAc-(1-&gt;4)-Mur2Ac(oyl-L-Ala-gamma-D-Glu-L-Lys-D-Ala-D-Ala)](n)-di-trans,octa-cis-undecaprenyl diphosphate + beta-D-GlcNAc-(1-&gt;4)-Mur2Ac(oyl-L-Ala-gamma-D-Glu-L-Lys-D-Ala-D-Ala)-di-trans,octa-cis-undecaprenyl diphosphate = [GlcNAc-(1-&gt;4)-Mur2Ac(oyl-L-Ala-gamma-D-Glu-L-Lys-D-Ala-D-Ala)](n+1)-di-trans,octa-cis-undecaprenyl diphosphate + di-trans,octa-cis-undecaprenyl diphosphate + H(+)</text>
        <dbReference type="Rhea" id="RHEA:23708"/>
        <dbReference type="Rhea" id="RHEA-COMP:9602"/>
        <dbReference type="Rhea" id="RHEA-COMP:9603"/>
        <dbReference type="ChEBI" id="CHEBI:15378"/>
        <dbReference type="ChEBI" id="CHEBI:58405"/>
        <dbReference type="ChEBI" id="CHEBI:60033"/>
        <dbReference type="ChEBI" id="CHEBI:78435"/>
        <dbReference type="EC" id="2.4.99.28"/>
    </reaction>
</comment>
<evidence type="ECO:0000256" key="4">
    <source>
        <dbReference type="ARBA" id="ARBA00022618"/>
    </source>
</evidence>
<evidence type="ECO:0000313" key="17">
    <source>
        <dbReference type="EMBL" id="QDJ14246.1"/>
    </source>
</evidence>
<evidence type="ECO:0000256" key="16">
    <source>
        <dbReference type="HAMAP-Rule" id="MF_00913"/>
    </source>
</evidence>
<dbReference type="GO" id="GO:0008955">
    <property type="term" value="F:peptidoglycan glycosyltransferase activity"/>
    <property type="evidence" value="ECO:0007669"/>
    <property type="project" value="UniProtKB-UniRule"/>
</dbReference>
<feature type="transmembrane region" description="Helical" evidence="16">
    <location>
        <begin position="27"/>
        <end position="52"/>
    </location>
</feature>
<keyword evidence="12 16" id="KW-0131">Cell cycle</keyword>
<dbReference type="InterPro" id="IPR013437">
    <property type="entry name" value="FtsW"/>
</dbReference>
<evidence type="ECO:0000313" key="18">
    <source>
        <dbReference type="Proteomes" id="UP000955338"/>
    </source>
</evidence>
<keyword evidence="9 16" id="KW-0573">Peptidoglycan synthesis</keyword>
<dbReference type="InterPro" id="IPR018365">
    <property type="entry name" value="Cell_cycle_FtsW-rel_CS"/>
</dbReference>
<evidence type="ECO:0000256" key="15">
    <source>
        <dbReference type="ARBA" id="ARBA00049902"/>
    </source>
</evidence>
<keyword evidence="18" id="KW-1185">Reference proteome</keyword>
<keyword evidence="13 16" id="KW-0961">Cell wall biogenesis/degradation</keyword>
<dbReference type="AlphaFoldDB" id="A0A8E3MFA5"/>
<comment type="subcellular location">
    <subcellularLocation>
        <location evidence="16">Cell inner membrane</location>
        <topology evidence="16">Multi-pass membrane protein</topology>
    </subcellularLocation>
    <subcellularLocation>
        <location evidence="1">Cell membrane</location>
        <topology evidence="1">Multi-pass membrane protein</topology>
    </subcellularLocation>
    <text evidence="16">Localizes to the division septum.</text>
</comment>
<comment type="similarity">
    <text evidence="14 16">Belongs to the SEDS family. FtsW subfamily.</text>
</comment>
<feature type="transmembrane region" description="Helical" evidence="16">
    <location>
        <begin position="200"/>
        <end position="217"/>
    </location>
</feature>
<reference evidence="17" key="1">
    <citation type="submission" date="2017-06" db="EMBL/GenBank/DDBJ databases">
        <title>Genome sequencing of pathogenic and non-pathogenic strains within Bisgaard taxon 40.</title>
        <authorList>
            <person name="Ladner J.T."/>
            <person name="Lovett S.P."/>
            <person name="Koroleva G."/>
            <person name="Lorch J.M."/>
        </authorList>
    </citation>
    <scope>NUCLEOTIDE SEQUENCE</scope>
    <source>
        <strain evidence="17">27576-1-I1</strain>
    </source>
</reference>
<evidence type="ECO:0000256" key="12">
    <source>
        <dbReference type="ARBA" id="ARBA00023306"/>
    </source>
</evidence>
<evidence type="ECO:0000256" key="1">
    <source>
        <dbReference type="ARBA" id="ARBA00004651"/>
    </source>
</evidence>
<evidence type="ECO:0000256" key="7">
    <source>
        <dbReference type="ARBA" id="ARBA00022692"/>
    </source>
</evidence>
<dbReference type="GO" id="GO:0008360">
    <property type="term" value="P:regulation of cell shape"/>
    <property type="evidence" value="ECO:0007669"/>
    <property type="project" value="UniProtKB-KW"/>
</dbReference>
<keyword evidence="16" id="KW-0997">Cell inner membrane</keyword>
<evidence type="ECO:0000256" key="10">
    <source>
        <dbReference type="ARBA" id="ARBA00022989"/>
    </source>
</evidence>
<dbReference type="PANTHER" id="PTHR30474:SF2">
    <property type="entry name" value="PEPTIDOGLYCAN GLYCOSYLTRANSFERASE FTSW-RELATED"/>
    <property type="match status" value="1"/>
</dbReference>
<dbReference type="Proteomes" id="UP000955338">
    <property type="component" value="Chromosome"/>
</dbReference>
<comment type="pathway">
    <text evidence="2 16">Cell wall biogenesis; peptidoglycan biosynthesis.</text>
</comment>
<protein>
    <recommendedName>
        <fullName evidence="16">Probable peptidoglycan glycosyltransferase FtsW</fullName>
        <shortName evidence="16">PGT</shortName>
        <ecNumber evidence="16">2.4.99.28</ecNumber>
    </recommendedName>
    <alternativeName>
        <fullName evidence="16">Cell division protein FtsW</fullName>
    </alternativeName>
    <alternativeName>
        <fullName evidence="16">Cell wall polymerase</fullName>
    </alternativeName>
    <alternativeName>
        <fullName evidence="16">Peptidoglycan polymerase</fullName>
        <shortName evidence="16">PG polymerase</shortName>
    </alternativeName>
</protein>
<evidence type="ECO:0000256" key="9">
    <source>
        <dbReference type="ARBA" id="ARBA00022984"/>
    </source>
</evidence>
<dbReference type="GO" id="GO:0032153">
    <property type="term" value="C:cell division site"/>
    <property type="evidence" value="ECO:0007669"/>
    <property type="project" value="UniProtKB-UniRule"/>
</dbReference>
<feature type="transmembrane region" description="Helical" evidence="16">
    <location>
        <begin position="285"/>
        <end position="305"/>
    </location>
</feature>
<comment type="function">
    <text evidence="16">Peptidoglycan polymerase that is essential for cell division.</text>
</comment>
<keyword evidence="7 16" id="KW-0812">Transmembrane</keyword>
<evidence type="ECO:0000256" key="8">
    <source>
        <dbReference type="ARBA" id="ARBA00022960"/>
    </source>
</evidence>